<gene>
    <name evidence="2" type="ORF">GSMUA_316570.1</name>
</gene>
<feature type="compositionally biased region" description="Low complexity" evidence="1">
    <location>
        <begin position="143"/>
        <end position="152"/>
    </location>
</feature>
<evidence type="ECO:0000313" key="2">
    <source>
        <dbReference type="EMBL" id="CAG1853431.1"/>
    </source>
</evidence>
<sequence length="171" mass="17992">MHYAMNNWRNLALQILLPCIGIQDFGAAIRSPAAASSSPATEAPSHHLPSRHARPAPPSYAAACGRREPGPSETPSRTRGRSEASASSSAPGCTRLHAPSALCGSSGGLRAPGTSETGGCRSCTRTGGPRRRHWACSRRRPRPAASLRMRASVADYPSPCSPSPALFLLRQ</sequence>
<organism evidence="2">
    <name type="scientific">Musa acuminata subsp. malaccensis</name>
    <name type="common">Wild banana</name>
    <name type="synonym">Musa malaccensis</name>
    <dbReference type="NCBI Taxonomy" id="214687"/>
    <lineage>
        <taxon>Eukaryota</taxon>
        <taxon>Viridiplantae</taxon>
        <taxon>Streptophyta</taxon>
        <taxon>Embryophyta</taxon>
        <taxon>Tracheophyta</taxon>
        <taxon>Spermatophyta</taxon>
        <taxon>Magnoliopsida</taxon>
        <taxon>Liliopsida</taxon>
        <taxon>Zingiberales</taxon>
        <taxon>Musaceae</taxon>
        <taxon>Musa</taxon>
    </lineage>
</organism>
<protein>
    <submittedName>
        <fullName evidence="2">(wild Malaysian banana) hypothetical protein</fullName>
    </submittedName>
</protein>
<name>A0A8D7ASA1_MUSAM</name>
<feature type="region of interest" description="Disordered" evidence="1">
    <location>
        <begin position="36"/>
        <end position="163"/>
    </location>
</feature>
<proteinExistence type="predicted"/>
<dbReference type="AlphaFoldDB" id="A0A8D7ASA1"/>
<feature type="compositionally biased region" description="Basic residues" evidence="1">
    <location>
        <begin position="128"/>
        <end position="142"/>
    </location>
</feature>
<evidence type="ECO:0000256" key="1">
    <source>
        <dbReference type="SAM" id="MobiDB-lite"/>
    </source>
</evidence>
<dbReference type="EMBL" id="HG996476">
    <property type="protein sequence ID" value="CAG1853431.1"/>
    <property type="molecule type" value="Genomic_DNA"/>
</dbReference>
<reference evidence="2" key="1">
    <citation type="submission" date="2021-03" db="EMBL/GenBank/DDBJ databases">
        <authorList>
            <consortium name="Genoscope - CEA"/>
            <person name="William W."/>
        </authorList>
    </citation>
    <scope>NUCLEOTIDE SEQUENCE</scope>
    <source>
        <strain evidence="2">Doubled-haploid Pahang</strain>
    </source>
</reference>
<feature type="compositionally biased region" description="Low complexity" evidence="1">
    <location>
        <begin position="117"/>
        <end position="127"/>
    </location>
</feature>
<accession>A0A8D7ASA1</accession>